<dbReference type="Gene3D" id="3.40.50.720">
    <property type="entry name" value="NAD(P)-binding Rossmann-like Domain"/>
    <property type="match status" value="1"/>
</dbReference>
<dbReference type="SUPFAM" id="SSF51735">
    <property type="entry name" value="NAD(P)-binding Rossmann-fold domains"/>
    <property type="match status" value="1"/>
</dbReference>
<dbReference type="EMBL" id="CATQJA010002028">
    <property type="protein sequence ID" value="CAJ0569412.1"/>
    <property type="molecule type" value="Genomic_DNA"/>
</dbReference>
<sequence>MSCRFDFSGKKIVVTGGSQGIGRDICESLAASGATVYAMARNGQALEELQKKFPSNIIPLVCDVTAPIEELEAILAPHAPYDGLVNNAGVAVLETAMEARADSIDRDRQVRGMAEKFQFFFGITVKIKEC</sequence>
<gene>
    <name evidence="3" type="ORF">MSPICULIGERA_LOCUS7893</name>
</gene>
<accession>A0AA36G163</accession>
<dbReference type="AlphaFoldDB" id="A0AA36G163"/>
<evidence type="ECO:0000313" key="3">
    <source>
        <dbReference type="EMBL" id="CAJ0569412.1"/>
    </source>
</evidence>
<organism evidence="3 4">
    <name type="scientific">Mesorhabditis spiculigera</name>
    <dbReference type="NCBI Taxonomy" id="96644"/>
    <lineage>
        <taxon>Eukaryota</taxon>
        <taxon>Metazoa</taxon>
        <taxon>Ecdysozoa</taxon>
        <taxon>Nematoda</taxon>
        <taxon>Chromadorea</taxon>
        <taxon>Rhabditida</taxon>
        <taxon>Rhabditina</taxon>
        <taxon>Rhabditomorpha</taxon>
        <taxon>Rhabditoidea</taxon>
        <taxon>Rhabditidae</taxon>
        <taxon>Mesorhabditinae</taxon>
        <taxon>Mesorhabditis</taxon>
    </lineage>
</organism>
<comment type="similarity">
    <text evidence="1">Belongs to the short-chain dehydrogenases/reductases (SDR) family.</text>
</comment>
<feature type="non-terminal residue" evidence="3">
    <location>
        <position position="1"/>
    </location>
</feature>
<dbReference type="Proteomes" id="UP001177023">
    <property type="component" value="Unassembled WGS sequence"/>
</dbReference>
<dbReference type="GO" id="GO:0050038">
    <property type="term" value="F:L-xylulose reductase (NADPH) activity"/>
    <property type="evidence" value="ECO:0007669"/>
    <property type="project" value="TreeGrafter"/>
</dbReference>
<keyword evidence="2" id="KW-0521">NADP</keyword>
<evidence type="ECO:0000256" key="2">
    <source>
        <dbReference type="ARBA" id="ARBA00022857"/>
    </source>
</evidence>
<evidence type="ECO:0000313" key="4">
    <source>
        <dbReference type="Proteomes" id="UP001177023"/>
    </source>
</evidence>
<comment type="caution">
    <text evidence="3">The sequence shown here is derived from an EMBL/GenBank/DDBJ whole genome shotgun (WGS) entry which is preliminary data.</text>
</comment>
<dbReference type="InterPro" id="IPR051737">
    <property type="entry name" value="L-xylulose/Carbonyl_redctase"/>
</dbReference>
<name>A0AA36G163_9BILA</name>
<dbReference type="PRINTS" id="PR00081">
    <property type="entry name" value="GDHRDH"/>
</dbReference>
<dbReference type="GO" id="GO:0005997">
    <property type="term" value="P:xylulose metabolic process"/>
    <property type="evidence" value="ECO:0007669"/>
    <property type="project" value="TreeGrafter"/>
</dbReference>
<dbReference type="PANTHER" id="PTHR44252">
    <property type="entry name" value="D-ERYTHRULOSE REDUCTASE"/>
    <property type="match status" value="1"/>
</dbReference>
<dbReference type="InterPro" id="IPR036291">
    <property type="entry name" value="NAD(P)-bd_dom_sf"/>
</dbReference>
<protein>
    <submittedName>
        <fullName evidence="3">Uncharacterized protein</fullName>
    </submittedName>
</protein>
<dbReference type="PANTHER" id="PTHR44252:SF3">
    <property type="entry name" value="D-ERYTHRULOSE REDUCTASE-RELATED"/>
    <property type="match status" value="1"/>
</dbReference>
<dbReference type="GO" id="GO:0004090">
    <property type="term" value="F:carbonyl reductase (NADPH) activity"/>
    <property type="evidence" value="ECO:0007669"/>
    <property type="project" value="TreeGrafter"/>
</dbReference>
<reference evidence="3" key="1">
    <citation type="submission" date="2023-06" db="EMBL/GenBank/DDBJ databases">
        <authorList>
            <person name="Delattre M."/>
        </authorList>
    </citation>
    <scope>NUCLEOTIDE SEQUENCE</scope>
    <source>
        <strain evidence="3">AF72</strain>
    </source>
</reference>
<evidence type="ECO:0000256" key="1">
    <source>
        <dbReference type="ARBA" id="ARBA00006484"/>
    </source>
</evidence>
<dbReference type="Pfam" id="PF00106">
    <property type="entry name" value="adh_short"/>
    <property type="match status" value="1"/>
</dbReference>
<keyword evidence="4" id="KW-1185">Reference proteome</keyword>
<dbReference type="GO" id="GO:0006006">
    <property type="term" value="P:glucose metabolic process"/>
    <property type="evidence" value="ECO:0007669"/>
    <property type="project" value="TreeGrafter"/>
</dbReference>
<dbReference type="InterPro" id="IPR002347">
    <property type="entry name" value="SDR_fam"/>
</dbReference>
<proteinExistence type="inferred from homology"/>